<organism evidence="1 2">
    <name type="scientific">Pleuronectes platessa</name>
    <name type="common">European plaice</name>
    <dbReference type="NCBI Taxonomy" id="8262"/>
    <lineage>
        <taxon>Eukaryota</taxon>
        <taxon>Metazoa</taxon>
        <taxon>Chordata</taxon>
        <taxon>Craniata</taxon>
        <taxon>Vertebrata</taxon>
        <taxon>Euteleostomi</taxon>
        <taxon>Actinopterygii</taxon>
        <taxon>Neopterygii</taxon>
        <taxon>Teleostei</taxon>
        <taxon>Neoteleostei</taxon>
        <taxon>Acanthomorphata</taxon>
        <taxon>Carangaria</taxon>
        <taxon>Pleuronectiformes</taxon>
        <taxon>Pleuronectoidei</taxon>
        <taxon>Pleuronectidae</taxon>
        <taxon>Pleuronectes</taxon>
    </lineage>
</organism>
<evidence type="ECO:0000313" key="2">
    <source>
        <dbReference type="Proteomes" id="UP001153269"/>
    </source>
</evidence>
<proteinExistence type="predicted"/>
<reference evidence="1" key="1">
    <citation type="submission" date="2020-03" db="EMBL/GenBank/DDBJ databases">
        <authorList>
            <person name="Weist P."/>
        </authorList>
    </citation>
    <scope>NUCLEOTIDE SEQUENCE</scope>
</reference>
<dbReference type="AlphaFoldDB" id="A0A9N7UH44"/>
<evidence type="ECO:0000313" key="1">
    <source>
        <dbReference type="EMBL" id="CAB1430061.1"/>
    </source>
</evidence>
<keyword evidence="2" id="KW-1185">Reference proteome</keyword>
<protein>
    <submittedName>
        <fullName evidence="1">Uncharacterized protein</fullName>
    </submittedName>
</protein>
<dbReference type="EMBL" id="CADEAL010001200">
    <property type="protein sequence ID" value="CAB1430061.1"/>
    <property type="molecule type" value="Genomic_DNA"/>
</dbReference>
<gene>
    <name evidence="1" type="ORF">PLEPLA_LOCUS18042</name>
</gene>
<comment type="caution">
    <text evidence="1">The sequence shown here is derived from an EMBL/GenBank/DDBJ whole genome shotgun (WGS) entry which is preliminary data.</text>
</comment>
<sequence>MVLEESRELSVRGKQKYYHDLGKKSINSCLSTPTTPLDGATTPAQRLHLAAARTLRRILLLALSSHVSSCTPHPKKSKPPVRHRVVLEAGTSVRKPRIHAV</sequence>
<name>A0A9N7UH44_PLEPL</name>
<accession>A0A9N7UH44</accession>
<dbReference type="Proteomes" id="UP001153269">
    <property type="component" value="Unassembled WGS sequence"/>
</dbReference>